<evidence type="ECO:0000313" key="2">
    <source>
        <dbReference type="EMBL" id="GCC39631.1"/>
    </source>
</evidence>
<dbReference type="GO" id="GO:0008017">
    <property type="term" value="F:microtubule binding"/>
    <property type="evidence" value="ECO:0007669"/>
    <property type="project" value="TreeGrafter"/>
</dbReference>
<name>A0A401TAF0_CHIPU</name>
<dbReference type="GO" id="GO:1901673">
    <property type="term" value="P:regulation of mitotic spindle assembly"/>
    <property type="evidence" value="ECO:0007669"/>
    <property type="project" value="TreeGrafter"/>
</dbReference>
<dbReference type="GO" id="GO:0005814">
    <property type="term" value="C:centriole"/>
    <property type="evidence" value="ECO:0007669"/>
    <property type="project" value="TreeGrafter"/>
</dbReference>
<evidence type="ECO:0000313" key="3">
    <source>
        <dbReference type="Proteomes" id="UP000287033"/>
    </source>
</evidence>
<protein>
    <submittedName>
        <fullName evidence="2">Uncharacterized protein</fullName>
    </submittedName>
</protein>
<sequence>TETECLPEANEKGKDEEPTANERPLQPEDCCPVQKTNLQTSAITPRSTAALGTPKETKAPFAMFGWAERDAEVGCKKTHNVSASALKGQIYESAVRAHHRRQVQKAVCTPHRRPCGKVTSTTHFRAGQCKSSLERKSLSDHLQVRMLKPTGAEDPWLSEYMRCYSSRSL</sequence>
<dbReference type="Proteomes" id="UP000287033">
    <property type="component" value="Unassembled WGS sequence"/>
</dbReference>
<dbReference type="OrthoDB" id="6616361at2759"/>
<comment type="caution">
    <text evidence="2">The sequence shown here is derived from an EMBL/GenBank/DDBJ whole genome shotgun (WGS) entry which is preliminary data.</text>
</comment>
<dbReference type="InterPro" id="IPR029774">
    <property type="entry name" value="CSAP"/>
</dbReference>
<feature type="non-terminal residue" evidence="2">
    <location>
        <position position="1"/>
    </location>
</feature>
<reference evidence="2 3" key="1">
    <citation type="journal article" date="2018" name="Nat. Ecol. Evol.">
        <title>Shark genomes provide insights into elasmobranch evolution and the origin of vertebrates.</title>
        <authorList>
            <person name="Hara Y"/>
            <person name="Yamaguchi K"/>
            <person name="Onimaru K"/>
            <person name="Kadota M"/>
            <person name="Koyanagi M"/>
            <person name="Keeley SD"/>
            <person name="Tatsumi K"/>
            <person name="Tanaka K"/>
            <person name="Motone F"/>
            <person name="Kageyama Y"/>
            <person name="Nozu R"/>
            <person name="Adachi N"/>
            <person name="Nishimura O"/>
            <person name="Nakagawa R"/>
            <person name="Tanegashima C"/>
            <person name="Kiyatake I"/>
            <person name="Matsumoto R"/>
            <person name="Murakumo K"/>
            <person name="Nishida K"/>
            <person name="Terakita A"/>
            <person name="Kuratani S"/>
            <person name="Sato K"/>
            <person name="Hyodo S Kuraku.S."/>
        </authorList>
    </citation>
    <scope>NUCLEOTIDE SEQUENCE [LARGE SCALE GENOMIC DNA]</scope>
</reference>
<organism evidence="2 3">
    <name type="scientific">Chiloscyllium punctatum</name>
    <name type="common">Brownbanded bambooshark</name>
    <name type="synonym">Hemiscyllium punctatum</name>
    <dbReference type="NCBI Taxonomy" id="137246"/>
    <lineage>
        <taxon>Eukaryota</taxon>
        <taxon>Metazoa</taxon>
        <taxon>Chordata</taxon>
        <taxon>Craniata</taxon>
        <taxon>Vertebrata</taxon>
        <taxon>Chondrichthyes</taxon>
        <taxon>Elasmobranchii</taxon>
        <taxon>Galeomorphii</taxon>
        <taxon>Galeoidea</taxon>
        <taxon>Orectolobiformes</taxon>
        <taxon>Hemiscylliidae</taxon>
        <taxon>Chiloscyllium</taxon>
    </lineage>
</organism>
<feature type="region of interest" description="Disordered" evidence="1">
    <location>
        <begin position="1"/>
        <end position="32"/>
    </location>
</feature>
<gene>
    <name evidence="2" type="ORF">chiPu_0023922</name>
</gene>
<accession>A0A401TAF0</accession>
<keyword evidence="3" id="KW-1185">Reference proteome</keyword>
<dbReference type="GO" id="GO:0005819">
    <property type="term" value="C:spindle"/>
    <property type="evidence" value="ECO:0007669"/>
    <property type="project" value="TreeGrafter"/>
</dbReference>
<dbReference type="PANTHER" id="PTHR31022:SF4">
    <property type="entry name" value="CENTRIOLE, CILIA AND SPINDLE-ASSOCIATED PROTEIN"/>
    <property type="match status" value="1"/>
</dbReference>
<dbReference type="GO" id="GO:0035869">
    <property type="term" value="C:ciliary transition zone"/>
    <property type="evidence" value="ECO:0007669"/>
    <property type="project" value="TreeGrafter"/>
</dbReference>
<dbReference type="GO" id="GO:0036064">
    <property type="term" value="C:ciliary basal body"/>
    <property type="evidence" value="ECO:0007669"/>
    <property type="project" value="TreeGrafter"/>
</dbReference>
<evidence type="ECO:0000256" key="1">
    <source>
        <dbReference type="SAM" id="MobiDB-lite"/>
    </source>
</evidence>
<dbReference type="AlphaFoldDB" id="A0A401TAF0"/>
<dbReference type="Pfam" id="PF15748">
    <property type="entry name" value="CCSAP"/>
    <property type="match status" value="1"/>
</dbReference>
<proteinExistence type="predicted"/>
<dbReference type="PANTHER" id="PTHR31022">
    <property type="entry name" value="CENTRIOLE, CILIA AND SPINDLE-ASSOCIATED PROTEIN"/>
    <property type="match status" value="1"/>
</dbReference>
<dbReference type="EMBL" id="BEZZ01029421">
    <property type="protein sequence ID" value="GCC39631.1"/>
    <property type="molecule type" value="Genomic_DNA"/>
</dbReference>